<dbReference type="RefSeq" id="WP_251918762.1">
    <property type="nucleotide sequence ID" value="NZ_JAMRXG010000031.1"/>
</dbReference>
<dbReference type="Pfam" id="PF07681">
    <property type="entry name" value="DoxX"/>
    <property type="match status" value="1"/>
</dbReference>
<evidence type="ECO:0000256" key="2">
    <source>
        <dbReference type="ARBA" id="ARBA00006679"/>
    </source>
</evidence>
<feature type="transmembrane region" description="Helical" evidence="7">
    <location>
        <begin position="79"/>
        <end position="99"/>
    </location>
</feature>
<proteinExistence type="inferred from homology"/>
<dbReference type="EMBL" id="JAMRXG010000031">
    <property type="protein sequence ID" value="MCM6778946.1"/>
    <property type="molecule type" value="Genomic_DNA"/>
</dbReference>
<evidence type="ECO:0000256" key="7">
    <source>
        <dbReference type="SAM" id="Phobius"/>
    </source>
</evidence>
<dbReference type="Proteomes" id="UP001139157">
    <property type="component" value="Unassembled WGS sequence"/>
</dbReference>
<dbReference type="InterPro" id="IPR032808">
    <property type="entry name" value="DoxX"/>
</dbReference>
<evidence type="ECO:0000256" key="3">
    <source>
        <dbReference type="ARBA" id="ARBA00022475"/>
    </source>
</evidence>
<comment type="caution">
    <text evidence="8">The sequence shown here is derived from an EMBL/GenBank/DDBJ whole genome shotgun (WGS) entry which is preliminary data.</text>
</comment>
<keyword evidence="4 7" id="KW-0812">Transmembrane</keyword>
<evidence type="ECO:0000256" key="1">
    <source>
        <dbReference type="ARBA" id="ARBA00004651"/>
    </source>
</evidence>
<evidence type="ECO:0000313" key="9">
    <source>
        <dbReference type="Proteomes" id="UP001139157"/>
    </source>
</evidence>
<dbReference type="InterPro" id="IPR051907">
    <property type="entry name" value="DoxX-like_oxidoreductase"/>
</dbReference>
<protein>
    <submittedName>
        <fullName evidence="8">DoxX family protein</fullName>
    </submittedName>
</protein>
<evidence type="ECO:0000256" key="4">
    <source>
        <dbReference type="ARBA" id="ARBA00022692"/>
    </source>
</evidence>
<comment type="similarity">
    <text evidence="2">Belongs to the DoxX family.</text>
</comment>
<keyword evidence="6 7" id="KW-0472">Membrane</keyword>
<name>A0A9X2J3C1_9NOCA</name>
<keyword evidence="3" id="KW-1003">Cell membrane</keyword>
<reference evidence="8" key="1">
    <citation type="submission" date="2022-06" db="EMBL/GenBank/DDBJ databases">
        <title>Novel species in genus nocardia.</title>
        <authorList>
            <person name="Li F."/>
        </authorList>
    </citation>
    <scope>NUCLEOTIDE SEQUENCE</scope>
    <source>
        <strain evidence="8">CDC141</strain>
    </source>
</reference>
<dbReference type="AlphaFoldDB" id="A0A9X2J3C1"/>
<evidence type="ECO:0000256" key="5">
    <source>
        <dbReference type="ARBA" id="ARBA00022989"/>
    </source>
</evidence>
<gene>
    <name evidence="8" type="ORF">NDR86_36260</name>
</gene>
<comment type="subcellular location">
    <subcellularLocation>
        <location evidence="1">Cell membrane</location>
        <topology evidence="1">Multi-pass membrane protein</topology>
    </subcellularLocation>
</comment>
<feature type="transmembrane region" description="Helical" evidence="7">
    <location>
        <begin position="119"/>
        <end position="138"/>
    </location>
</feature>
<sequence length="146" mass="15442">MTATGAPGAVVLIRFYVGAVFLFEGILKFLQPDRLGVGRFEKAGIPAPGFFGPLDGVFEIACGALILVGLLTRVAAIPMIVDMIGALLITKLPILWGDAALFPGKSGWWDFVHESRTDLAQLCGSVFLLIVGAGAFALDARLEPAR</sequence>
<feature type="transmembrane region" description="Helical" evidence="7">
    <location>
        <begin position="50"/>
        <end position="72"/>
    </location>
</feature>
<keyword evidence="9" id="KW-1185">Reference proteome</keyword>
<organism evidence="8 9">
    <name type="scientific">Nocardia pulmonis</name>
    <dbReference type="NCBI Taxonomy" id="2951408"/>
    <lineage>
        <taxon>Bacteria</taxon>
        <taxon>Bacillati</taxon>
        <taxon>Actinomycetota</taxon>
        <taxon>Actinomycetes</taxon>
        <taxon>Mycobacteriales</taxon>
        <taxon>Nocardiaceae</taxon>
        <taxon>Nocardia</taxon>
    </lineage>
</organism>
<keyword evidence="5 7" id="KW-1133">Transmembrane helix</keyword>
<accession>A0A9X2J3C1</accession>
<dbReference type="GO" id="GO:0005886">
    <property type="term" value="C:plasma membrane"/>
    <property type="evidence" value="ECO:0007669"/>
    <property type="project" value="UniProtKB-SubCell"/>
</dbReference>
<dbReference type="PANTHER" id="PTHR33452:SF1">
    <property type="entry name" value="INNER MEMBRANE PROTEIN YPHA-RELATED"/>
    <property type="match status" value="1"/>
</dbReference>
<dbReference type="PANTHER" id="PTHR33452">
    <property type="entry name" value="OXIDOREDUCTASE CATD-RELATED"/>
    <property type="match status" value="1"/>
</dbReference>
<feature type="transmembrane region" description="Helical" evidence="7">
    <location>
        <begin position="12"/>
        <end position="30"/>
    </location>
</feature>
<evidence type="ECO:0000256" key="6">
    <source>
        <dbReference type="ARBA" id="ARBA00023136"/>
    </source>
</evidence>
<evidence type="ECO:0000313" key="8">
    <source>
        <dbReference type="EMBL" id="MCM6778946.1"/>
    </source>
</evidence>